<feature type="domain" description="Serine aminopeptidase S33" evidence="2">
    <location>
        <begin position="98"/>
        <end position="219"/>
    </location>
</feature>
<dbReference type="PANTHER" id="PTHR43358:SF4">
    <property type="entry name" value="ALPHA_BETA HYDROLASE FOLD-1 DOMAIN-CONTAINING PROTEIN"/>
    <property type="match status" value="1"/>
</dbReference>
<comment type="caution">
    <text evidence="3">The sequence shown here is derived from an EMBL/GenBank/DDBJ whole genome shotgun (WGS) entry which is preliminary data.</text>
</comment>
<dbReference type="AlphaFoldDB" id="A0A2S7F7N3"/>
<keyword evidence="1" id="KW-0472">Membrane</keyword>
<dbReference type="InterPro" id="IPR029058">
    <property type="entry name" value="AB_hydrolase_fold"/>
</dbReference>
<dbReference type="EMBL" id="LRDH01000128">
    <property type="protein sequence ID" value="PPV13086.1"/>
    <property type="molecule type" value="Genomic_DNA"/>
</dbReference>
<dbReference type="GO" id="GO:0016787">
    <property type="term" value="F:hydrolase activity"/>
    <property type="evidence" value="ECO:0007669"/>
    <property type="project" value="UniProtKB-KW"/>
</dbReference>
<protein>
    <submittedName>
        <fullName evidence="3">Alpha/beta hydrolase</fullName>
    </submittedName>
</protein>
<dbReference type="RefSeq" id="WP_043662619.1">
    <property type="nucleotide sequence ID" value="NZ_CAVLFH010000001.1"/>
</dbReference>
<dbReference type="Pfam" id="PF12146">
    <property type="entry name" value="Hydrolase_4"/>
    <property type="match status" value="1"/>
</dbReference>
<accession>A0A2S7F7N3</accession>
<feature type="transmembrane region" description="Helical" evidence="1">
    <location>
        <begin position="6"/>
        <end position="27"/>
    </location>
</feature>
<dbReference type="InterPro" id="IPR022742">
    <property type="entry name" value="Hydrolase_4"/>
</dbReference>
<keyword evidence="1" id="KW-1133">Transmembrane helix</keyword>
<keyword evidence="1" id="KW-0812">Transmembrane</keyword>
<sequence>MINILMVFTVLILLMTGVLVIGGNYFYKLAIDTGTSKASVFKSKDNMENSKSAQKETLREKNDKEWFFKNSNYSDVFINSFDGLKLHGYKIVNSYDTDKWIIAVHGYDGDSIKMCGRARNFYNMGFNVIIPDLRGHGESDGSYIGMGWHDRKDLLGWIDYIINENNNSEIILYGISMGASTVMMTCGENLKNNVKAAIEDSGYTSVWDQFAYILKCMFKLPKFPIMYVANIITKMRARYDLKEASSVNQLAKCKIPVLFIHGDKDKFVPFNMLKKVYDSAKCEKEMLIIEGAGHCKSNKINPKLYWETISEFLDKYLTYDMNKEIM</sequence>
<keyword evidence="3" id="KW-0378">Hydrolase</keyword>
<dbReference type="Gene3D" id="3.40.50.1820">
    <property type="entry name" value="alpha/beta hydrolase"/>
    <property type="match status" value="1"/>
</dbReference>
<proteinExistence type="predicted"/>
<dbReference type="SUPFAM" id="SSF53474">
    <property type="entry name" value="alpha/beta-Hydrolases"/>
    <property type="match status" value="1"/>
</dbReference>
<evidence type="ECO:0000256" key="1">
    <source>
        <dbReference type="SAM" id="Phobius"/>
    </source>
</evidence>
<name>A0A2S7F7N3_CLOBU</name>
<evidence type="ECO:0000313" key="4">
    <source>
        <dbReference type="Proteomes" id="UP000238081"/>
    </source>
</evidence>
<dbReference type="PANTHER" id="PTHR43358">
    <property type="entry name" value="ALPHA/BETA-HYDROLASE"/>
    <property type="match status" value="1"/>
</dbReference>
<dbReference type="InterPro" id="IPR052920">
    <property type="entry name" value="DNA-binding_regulatory"/>
</dbReference>
<dbReference type="Proteomes" id="UP000238081">
    <property type="component" value="Unassembled WGS sequence"/>
</dbReference>
<gene>
    <name evidence="3" type="ORF">AWN73_17340</name>
</gene>
<evidence type="ECO:0000313" key="3">
    <source>
        <dbReference type="EMBL" id="PPV13086.1"/>
    </source>
</evidence>
<evidence type="ECO:0000259" key="2">
    <source>
        <dbReference type="Pfam" id="PF12146"/>
    </source>
</evidence>
<organism evidence="3 4">
    <name type="scientific">Clostridium butyricum</name>
    <dbReference type="NCBI Taxonomy" id="1492"/>
    <lineage>
        <taxon>Bacteria</taxon>
        <taxon>Bacillati</taxon>
        <taxon>Bacillota</taxon>
        <taxon>Clostridia</taxon>
        <taxon>Eubacteriales</taxon>
        <taxon>Clostridiaceae</taxon>
        <taxon>Clostridium</taxon>
    </lineage>
</organism>
<reference evidence="3 4" key="1">
    <citation type="submission" date="2016-01" db="EMBL/GenBank/DDBJ databases">
        <title>Characterization of the Clostridium difficile lineages that are prevalent in Hong Kong and China.</title>
        <authorList>
            <person name="Kwok J.S.-L."/>
            <person name="Lam W.-Y."/>
            <person name="Ip M."/>
            <person name="Chan T.-F."/>
            <person name="Hawkey P.M."/>
            <person name="Tsui S.K.-W."/>
        </authorList>
    </citation>
    <scope>NUCLEOTIDE SEQUENCE [LARGE SCALE GENOMIC DNA]</scope>
    <source>
        <strain evidence="3 4">300064</strain>
    </source>
</reference>